<name>A0A5N6APB2_9ACTN</name>
<feature type="domain" description="Nudix hydrolase" evidence="1">
    <location>
        <begin position="9"/>
        <end position="134"/>
    </location>
</feature>
<dbReference type="Gene3D" id="3.90.79.10">
    <property type="entry name" value="Nucleoside Triphosphate Pyrophosphohydrolase"/>
    <property type="match status" value="1"/>
</dbReference>
<evidence type="ECO:0000313" key="3">
    <source>
        <dbReference type="Proteomes" id="UP000314251"/>
    </source>
</evidence>
<dbReference type="EMBL" id="VDLY02000002">
    <property type="protein sequence ID" value="KAB8169943.1"/>
    <property type="molecule type" value="Genomic_DNA"/>
</dbReference>
<protein>
    <submittedName>
        <fullName evidence="2">NUDIX domain-containing protein</fullName>
    </submittedName>
</protein>
<proteinExistence type="predicted"/>
<dbReference type="InterPro" id="IPR015797">
    <property type="entry name" value="NUDIX_hydrolase-like_dom_sf"/>
</dbReference>
<dbReference type="SUPFAM" id="SSF55811">
    <property type="entry name" value="Nudix"/>
    <property type="match status" value="1"/>
</dbReference>
<dbReference type="OrthoDB" id="4194639at2"/>
<dbReference type="InterPro" id="IPR000086">
    <property type="entry name" value="NUDIX_hydrolase_dom"/>
</dbReference>
<reference evidence="2" key="1">
    <citation type="submission" date="2019-10" db="EMBL/GenBank/DDBJ databases">
        <title>Nonomuraea sp. nov., isolated from Phyllanthus amarus.</title>
        <authorList>
            <person name="Klykleung N."/>
            <person name="Tanasupawat S."/>
        </authorList>
    </citation>
    <scope>NUCLEOTIDE SEQUENCE [LARGE SCALE GENOMIC DNA]</scope>
    <source>
        <strain evidence="2">3MP-10</strain>
    </source>
</reference>
<evidence type="ECO:0000313" key="2">
    <source>
        <dbReference type="EMBL" id="KAB8169943.1"/>
    </source>
</evidence>
<dbReference type="PROSITE" id="PS51462">
    <property type="entry name" value="NUDIX"/>
    <property type="match status" value="1"/>
</dbReference>
<comment type="caution">
    <text evidence="2">The sequence shown here is derived from an EMBL/GenBank/DDBJ whole genome shotgun (WGS) entry which is preliminary data.</text>
</comment>
<accession>A0A5N6APB2</accession>
<evidence type="ECO:0000259" key="1">
    <source>
        <dbReference type="PROSITE" id="PS51462"/>
    </source>
</evidence>
<dbReference type="Proteomes" id="UP000314251">
    <property type="component" value="Unassembled WGS sequence"/>
</dbReference>
<dbReference type="AlphaFoldDB" id="A0A5N6APB2"/>
<organism evidence="2 3">
    <name type="scientific">Streptomyces mimosae</name>
    <dbReference type="NCBI Taxonomy" id="2586635"/>
    <lineage>
        <taxon>Bacteria</taxon>
        <taxon>Bacillati</taxon>
        <taxon>Actinomycetota</taxon>
        <taxon>Actinomycetes</taxon>
        <taxon>Kitasatosporales</taxon>
        <taxon>Streptomycetaceae</taxon>
        <taxon>Streptomyces</taxon>
    </lineage>
</organism>
<dbReference type="Pfam" id="PF00293">
    <property type="entry name" value="NUDIX"/>
    <property type="match status" value="1"/>
</dbReference>
<dbReference type="RefSeq" id="WP_139666236.1">
    <property type="nucleotide sequence ID" value="NZ_VDLY02000002.1"/>
</dbReference>
<gene>
    <name evidence="2" type="ORF">FH607_004375</name>
</gene>
<keyword evidence="3" id="KW-1185">Reference proteome</keyword>
<sequence length="151" mass="16681">MRTTIVHSTLPITFHILATTASNHALMVRGQREEGEGWVLPQGEVRPGRCLILTARERLMEAAGYDRPLSEVLAVTLRTDEDGGLNGVEYVLDGGVLPEVPDNDPREGASWVPMRELHEPPAIYQYAIIAAGQRRRLPFLVNGDRPDAAFV</sequence>